<comment type="caution">
    <text evidence="2">The sequence shown here is derived from an EMBL/GenBank/DDBJ whole genome shotgun (WGS) entry which is preliminary data.</text>
</comment>
<dbReference type="AlphaFoldDB" id="A0AAJ5C707"/>
<feature type="compositionally biased region" description="Low complexity" evidence="1">
    <location>
        <begin position="360"/>
        <end position="377"/>
    </location>
</feature>
<feature type="region of interest" description="Disordered" evidence="1">
    <location>
        <begin position="550"/>
        <end position="601"/>
    </location>
</feature>
<evidence type="ECO:0000313" key="3">
    <source>
        <dbReference type="Proteomes" id="UP001294444"/>
    </source>
</evidence>
<gene>
    <name evidence="2" type="ORF">MEPE_04762</name>
</gene>
<name>A0AAJ5C707_9BASI</name>
<feature type="compositionally biased region" description="Acidic residues" evidence="1">
    <location>
        <begin position="280"/>
        <end position="296"/>
    </location>
</feature>
<reference evidence="2" key="1">
    <citation type="submission" date="2023-10" db="EMBL/GenBank/DDBJ databases">
        <authorList>
            <person name="Guldener U."/>
        </authorList>
    </citation>
    <scope>NUCLEOTIDE SEQUENCE</scope>
    <source>
        <strain evidence="2">Mp4</strain>
    </source>
</reference>
<feature type="compositionally biased region" description="Polar residues" evidence="1">
    <location>
        <begin position="196"/>
        <end position="208"/>
    </location>
</feature>
<keyword evidence="3" id="KW-1185">Reference proteome</keyword>
<evidence type="ECO:0000256" key="1">
    <source>
        <dbReference type="SAM" id="MobiDB-lite"/>
    </source>
</evidence>
<dbReference type="Proteomes" id="UP001294444">
    <property type="component" value="Unassembled WGS sequence"/>
</dbReference>
<feature type="region of interest" description="Disordered" evidence="1">
    <location>
        <begin position="272"/>
        <end position="396"/>
    </location>
</feature>
<feature type="region of interest" description="Disordered" evidence="1">
    <location>
        <begin position="186"/>
        <end position="234"/>
    </location>
</feature>
<feature type="region of interest" description="Disordered" evidence="1">
    <location>
        <begin position="1"/>
        <end position="32"/>
    </location>
</feature>
<organism evidence="2 3">
    <name type="scientific">Melanopsichium pennsylvanicum</name>
    <dbReference type="NCBI Taxonomy" id="63383"/>
    <lineage>
        <taxon>Eukaryota</taxon>
        <taxon>Fungi</taxon>
        <taxon>Dikarya</taxon>
        <taxon>Basidiomycota</taxon>
        <taxon>Ustilaginomycotina</taxon>
        <taxon>Ustilaginomycetes</taxon>
        <taxon>Ustilaginales</taxon>
        <taxon>Ustilaginaceae</taxon>
        <taxon>Melanopsichium</taxon>
    </lineage>
</organism>
<feature type="compositionally biased region" description="Basic residues" evidence="1">
    <location>
        <begin position="581"/>
        <end position="592"/>
    </location>
</feature>
<evidence type="ECO:0000313" key="2">
    <source>
        <dbReference type="EMBL" id="SNX86053.1"/>
    </source>
</evidence>
<protein>
    <submittedName>
        <fullName evidence="2">Uncharacterized protein</fullName>
    </submittedName>
</protein>
<accession>A0AAJ5C707</accession>
<proteinExistence type="predicted"/>
<feature type="region of interest" description="Disordered" evidence="1">
    <location>
        <begin position="488"/>
        <end position="510"/>
    </location>
</feature>
<sequence length="695" mass="74858">MVPAVHNEMIDTEPPIKRPRGRTRKIDTPIDTSLPLHPWASISTSQSAPVTSSTAYPRTSKATVQPQHVVETSTHPPNLAASVVTPVSTSSFYGQPQPAYASNMAYCTATSVPFALAEPQYARVAPTPAVKPEQQDAAPVAVLRRNLPTRKDLEFLLGGPPKIRTRSSTPNAAALLSRQQLPTLLVPSPDPYAAGSQRSASVVPQQYQPAAHAPVAGPSRLSAQSASDHAPVQGPDAVIHAPAARHAHAFPADADFSNDYEDNLPLGAEAMTESDHDSANDLDDDVGDYIQDDPNDLDFRPAAGTIPKRTARQSNTSDNPSTPPRGRGRGRRSLASSSTVTGKVPGSSGTTNHHHHHHNNNIINNNIINNNTNNNSNKNKKNNADPSSVRLKRGRPAKDFYTPEMLEKIKLAEEILAMAEAAGFEGAKGSGKTRLDDIIDRKTRERLSPEMQAVIIRVRNAQVRKRKRDRLKEEERLAKLNGALPVELEGGNRTRKNGGTKIAGQEKQAKVKAEKMKGLVSKGDDDDATSGSAIIERARGKVNEWMKSISSEAGQSEEWADESGASKEGGEMAAGDDVPTKRVKRTYRKSSSKKVNSAIAAAPRDSVKTAISPQPSAPAAALNQRVDRRMQELNLKDDDEKLSLHGFFTRFATVTGKETNLAEVPADDVYALEGARPEAGGVAIGIPGDEYYFST</sequence>
<dbReference type="EMBL" id="OAPG01000012">
    <property type="protein sequence ID" value="SNX86053.1"/>
    <property type="molecule type" value="Genomic_DNA"/>
</dbReference>